<dbReference type="GO" id="GO:0017004">
    <property type="term" value="P:cytochrome complex assembly"/>
    <property type="evidence" value="ECO:0007669"/>
    <property type="project" value="UniProtKB-KW"/>
</dbReference>
<gene>
    <name evidence="13" type="ORF">METZ01_LOCUS353074</name>
</gene>
<evidence type="ECO:0000256" key="12">
    <source>
        <dbReference type="SAM" id="Phobius"/>
    </source>
</evidence>
<dbReference type="NCBIfam" id="TIGR01190">
    <property type="entry name" value="ccmB"/>
    <property type="match status" value="1"/>
</dbReference>
<keyword evidence="7" id="KW-0997">Cell inner membrane</keyword>
<evidence type="ECO:0000256" key="4">
    <source>
        <dbReference type="ARBA" id="ARBA00016452"/>
    </source>
</evidence>
<dbReference type="GO" id="GO:0015232">
    <property type="term" value="F:heme transmembrane transporter activity"/>
    <property type="evidence" value="ECO:0007669"/>
    <property type="project" value="InterPro"/>
</dbReference>
<evidence type="ECO:0000256" key="6">
    <source>
        <dbReference type="ARBA" id="ARBA00022475"/>
    </source>
</evidence>
<keyword evidence="11 12" id="KW-0472">Membrane</keyword>
<accession>A0A382RRZ2</accession>
<dbReference type="AlphaFoldDB" id="A0A382RRZ2"/>
<evidence type="ECO:0000313" key="13">
    <source>
        <dbReference type="EMBL" id="SVD00220.1"/>
    </source>
</evidence>
<protein>
    <recommendedName>
        <fullName evidence="4">Heme exporter protein B</fullName>
    </recommendedName>
</protein>
<comment type="subcellular location">
    <subcellularLocation>
        <location evidence="2">Cell inner membrane</location>
        <topology evidence="2">Multi-pass membrane protein</topology>
    </subcellularLocation>
</comment>
<evidence type="ECO:0000256" key="9">
    <source>
        <dbReference type="ARBA" id="ARBA00022748"/>
    </source>
</evidence>
<dbReference type="Pfam" id="PF03379">
    <property type="entry name" value="CcmB"/>
    <property type="match status" value="1"/>
</dbReference>
<dbReference type="PANTHER" id="PTHR30070">
    <property type="entry name" value="HEME EXPORTER PROTEIN B"/>
    <property type="match status" value="1"/>
</dbReference>
<reference evidence="13" key="1">
    <citation type="submission" date="2018-05" db="EMBL/GenBank/DDBJ databases">
        <authorList>
            <person name="Lanie J.A."/>
            <person name="Ng W.-L."/>
            <person name="Kazmierczak K.M."/>
            <person name="Andrzejewski T.M."/>
            <person name="Davidsen T.M."/>
            <person name="Wayne K.J."/>
            <person name="Tettelin H."/>
            <person name="Glass J.I."/>
            <person name="Rusch D."/>
            <person name="Podicherti R."/>
            <person name="Tsui H.-C.T."/>
            <person name="Winkler M.E."/>
        </authorList>
    </citation>
    <scope>NUCLEOTIDE SEQUENCE</scope>
</reference>
<evidence type="ECO:0000256" key="5">
    <source>
        <dbReference type="ARBA" id="ARBA00022448"/>
    </source>
</evidence>
<evidence type="ECO:0000256" key="1">
    <source>
        <dbReference type="ARBA" id="ARBA00002442"/>
    </source>
</evidence>
<keyword evidence="9" id="KW-0201">Cytochrome c-type biogenesis</keyword>
<evidence type="ECO:0000256" key="11">
    <source>
        <dbReference type="ARBA" id="ARBA00023136"/>
    </source>
</evidence>
<keyword evidence="8 12" id="KW-0812">Transmembrane</keyword>
<dbReference type="PANTHER" id="PTHR30070:SF1">
    <property type="entry name" value="CYTOCHROME C BIOGENESIS B-RELATED"/>
    <property type="match status" value="1"/>
</dbReference>
<dbReference type="PRINTS" id="PR01414">
    <property type="entry name" value="CCMBBIOGNSIS"/>
</dbReference>
<keyword evidence="6" id="KW-1003">Cell membrane</keyword>
<evidence type="ECO:0000256" key="7">
    <source>
        <dbReference type="ARBA" id="ARBA00022519"/>
    </source>
</evidence>
<feature type="transmembrane region" description="Helical" evidence="12">
    <location>
        <begin position="54"/>
        <end position="72"/>
    </location>
</feature>
<comment type="function">
    <text evidence="1">Required for the export of heme to the periplasm for the biogenesis of c-type cytochromes.</text>
</comment>
<evidence type="ECO:0000256" key="10">
    <source>
        <dbReference type="ARBA" id="ARBA00022989"/>
    </source>
</evidence>
<dbReference type="InterPro" id="IPR003544">
    <property type="entry name" value="Cyt_c_biogenesis_CcmB"/>
</dbReference>
<proteinExistence type="inferred from homology"/>
<dbReference type="EMBL" id="UINC01123623">
    <property type="protein sequence ID" value="SVD00220.1"/>
    <property type="molecule type" value="Genomic_DNA"/>
</dbReference>
<sequence length="149" mass="15897">MAQVLFAVIQRDLRIGFRRLSDLASPLMFFAIVITLFPLAISPEPAVLRQIGPGVLWVAALLATLLALNTLFRSDFEDGSLEQLGLSRHPLPLLVLGKVLAHWLISGVPLVLLSPLLALSYDLSTNGLKVLALALLIGTPTLSLLGGVG</sequence>
<comment type="similarity">
    <text evidence="3">Belongs to the CcmB/CycW/HelB family.</text>
</comment>
<dbReference type="GO" id="GO:1903607">
    <property type="term" value="P:cytochrome c biosynthetic process"/>
    <property type="evidence" value="ECO:0007669"/>
    <property type="project" value="TreeGrafter"/>
</dbReference>
<name>A0A382RRZ2_9ZZZZ</name>
<feature type="transmembrane region" description="Helical" evidence="12">
    <location>
        <begin position="130"/>
        <end position="148"/>
    </location>
</feature>
<feature type="non-terminal residue" evidence="13">
    <location>
        <position position="149"/>
    </location>
</feature>
<feature type="transmembrane region" description="Helical" evidence="12">
    <location>
        <begin position="93"/>
        <end position="118"/>
    </location>
</feature>
<organism evidence="13">
    <name type="scientific">marine metagenome</name>
    <dbReference type="NCBI Taxonomy" id="408172"/>
    <lineage>
        <taxon>unclassified sequences</taxon>
        <taxon>metagenomes</taxon>
        <taxon>ecological metagenomes</taxon>
    </lineage>
</organism>
<dbReference type="InterPro" id="IPR026031">
    <property type="entry name" value="Cyt_c_CcmB_bac"/>
</dbReference>
<evidence type="ECO:0000256" key="8">
    <source>
        <dbReference type="ARBA" id="ARBA00022692"/>
    </source>
</evidence>
<evidence type="ECO:0000256" key="3">
    <source>
        <dbReference type="ARBA" id="ARBA00010544"/>
    </source>
</evidence>
<feature type="transmembrane region" description="Helical" evidence="12">
    <location>
        <begin position="20"/>
        <end position="42"/>
    </location>
</feature>
<evidence type="ECO:0000256" key="2">
    <source>
        <dbReference type="ARBA" id="ARBA00004429"/>
    </source>
</evidence>
<keyword evidence="5" id="KW-0813">Transport</keyword>
<keyword evidence="10 12" id="KW-1133">Transmembrane helix</keyword>
<dbReference type="GO" id="GO:0005886">
    <property type="term" value="C:plasma membrane"/>
    <property type="evidence" value="ECO:0007669"/>
    <property type="project" value="UniProtKB-SubCell"/>
</dbReference>